<dbReference type="EMBL" id="JACJQL010000083">
    <property type="protein sequence ID" value="MBD2255231.1"/>
    <property type="molecule type" value="Genomic_DNA"/>
</dbReference>
<protein>
    <submittedName>
        <fullName evidence="1">Uncharacterized protein</fullName>
    </submittedName>
</protein>
<dbReference type="Proteomes" id="UP000621307">
    <property type="component" value="Unassembled WGS sequence"/>
</dbReference>
<dbReference type="RefSeq" id="WP_190571963.1">
    <property type="nucleotide sequence ID" value="NZ_JACJQL010000083.1"/>
</dbReference>
<name>A0ABR8BMQ0_9NOSO</name>
<evidence type="ECO:0000313" key="2">
    <source>
        <dbReference type="Proteomes" id="UP000621307"/>
    </source>
</evidence>
<reference evidence="1 2" key="1">
    <citation type="journal article" date="2020" name="ISME J.">
        <title>Comparative genomics reveals insights into cyanobacterial evolution and habitat adaptation.</title>
        <authorList>
            <person name="Chen M.Y."/>
            <person name="Teng W.K."/>
            <person name="Zhao L."/>
            <person name="Hu C.X."/>
            <person name="Zhou Y.K."/>
            <person name="Han B.P."/>
            <person name="Song L.R."/>
            <person name="Shu W.S."/>
        </authorList>
    </citation>
    <scope>NUCLEOTIDE SEQUENCE [LARGE SCALE GENOMIC DNA]</scope>
    <source>
        <strain evidence="1 2">FACHB-3921</strain>
    </source>
</reference>
<proteinExistence type="predicted"/>
<comment type="caution">
    <text evidence="1">The sequence shown here is derived from an EMBL/GenBank/DDBJ whole genome shotgun (WGS) entry which is preliminary data.</text>
</comment>
<evidence type="ECO:0000313" key="1">
    <source>
        <dbReference type="EMBL" id="MBD2255231.1"/>
    </source>
</evidence>
<organism evidence="1 2">
    <name type="scientific">Nostoc parmelioides FACHB-3921</name>
    <dbReference type="NCBI Taxonomy" id="2692909"/>
    <lineage>
        <taxon>Bacteria</taxon>
        <taxon>Bacillati</taxon>
        <taxon>Cyanobacteriota</taxon>
        <taxon>Cyanophyceae</taxon>
        <taxon>Nostocales</taxon>
        <taxon>Nostocaceae</taxon>
        <taxon>Nostoc</taxon>
    </lineage>
</organism>
<accession>A0ABR8BMQ0</accession>
<keyword evidence="2" id="KW-1185">Reference proteome</keyword>
<sequence length="82" mass="9141">MNTNPTDITNSEYKKKKCIAEGGEWIDPPGKCVNIPASPPENLMNASTTYIEDKQNNELKQKCENQGGEWIDPPGECKFPTI</sequence>
<gene>
    <name evidence="1" type="ORF">H6G14_28855</name>
</gene>